<feature type="transmembrane region" description="Helical" evidence="1">
    <location>
        <begin position="230"/>
        <end position="253"/>
    </location>
</feature>
<feature type="transmembrane region" description="Helical" evidence="1">
    <location>
        <begin position="36"/>
        <end position="57"/>
    </location>
</feature>
<dbReference type="InterPro" id="IPR051200">
    <property type="entry name" value="Host-pathogen_enzymatic-act"/>
</dbReference>
<name>A0A239N430_9ACTN</name>
<dbReference type="InterPro" id="IPR015943">
    <property type="entry name" value="WD40/YVTN_repeat-like_dom_sf"/>
</dbReference>
<accession>A0A239N430</accession>
<protein>
    <submittedName>
        <fullName evidence="3">40-residue YVTN family beta-propeller repeat-containing protein</fullName>
    </submittedName>
</protein>
<dbReference type="Gene3D" id="3.40.50.10140">
    <property type="entry name" value="Toll/interleukin-1 receptor homology (TIR) domain"/>
    <property type="match status" value="1"/>
</dbReference>
<evidence type="ECO:0000259" key="2">
    <source>
        <dbReference type="PROSITE" id="PS50104"/>
    </source>
</evidence>
<dbReference type="InterPro" id="IPR000157">
    <property type="entry name" value="TIR_dom"/>
</dbReference>
<dbReference type="Proteomes" id="UP000198362">
    <property type="component" value="Unassembled WGS sequence"/>
</dbReference>
<dbReference type="PANTHER" id="PTHR47197:SF3">
    <property type="entry name" value="DIHYDRO-HEME D1 DEHYDROGENASE"/>
    <property type="match status" value="1"/>
</dbReference>
<dbReference type="PANTHER" id="PTHR47197">
    <property type="entry name" value="PROTEIN NIRF"/>
    <property type="match status" value="1"/>
</dbReference>
<dbReference type="EMBL" id="FZPH01000007">
    <property type="protein sequence ID" value="SNT48938.1"/>
    <property type="molecule type" value="Genomic_DNA"/>
</dbReference>
<gene>
    <name evidence="3" type="ORF">SAMN05421812_107156</name>
</gene>
<dbReference type="GO" id="GO:0007165">
    <property type="term" value="P:signal transduction"/>
    <property type="evidence" value="ECO:0007669"/>
    <property type="project" value="InterPro"/>
</dbReference>
<keyword evidence="4" id="KW-1185">Reference proteome</keyword>
<dbReference type="PROSITE" id="PS50104">
    <property type="entry name" value="TIR"/>
    <property type="match status" value="1"/>
</dbReference>
<feature type="transmembrane region" description="Helical" evidence="1">
    <location>
        <begin position="7"/>
        <end position="30"/>
    </location>
</feature>
<sequence length="590" mass="62237">MPVRRLVRWLIALGVTAAGFVVVLWIAGAWGGLDRATALSVALAAAPLLAGPFAWWASQPIEVKPRRTSATGAGGPVKPGAVFVCYSQTDGREYAQRLVENLAEAGIPAWMDREIVSGQRWTRTIEEQLDACSAVVVVMTPAASKSEWVGREILHARAAGKEILPLLRSGRPFFSLADVHYEDVTTGSLPGPQFLSRLADLAGIAPPAPPQDAPPPDTPRGPRFTVRWRYVAAALAVVVLAIGIRAIVVYSAGRQQSNAGAAPHPAYPYARPGVVVSPDGQWLYVTVNYHLASGDNPGWRGAVVAVDAQTRVASDPFWFVAGAGHGIVSPDGKQMYVAVDNYGVVNIFQLGANPMGIGGFELPAPTASADTHRRMAISDDGRRLYVADPGASAIWPADPHEDAVGKAITLHDAPQDMVMSPDGTRLYVAVRTGYVVTIDTATGKTLNDYVGVGDDPRAIATSRDGTRLYVANHGSDTISTIDPRRGTVIRQFRPACGTKPIAVAAGRLTNHVYVACENADTVTAADGATGAALGPPIKVGERPSSLALSPDGTRLYVVTLGATTVDIAIVDTSTNTLVVPPFAVATWYGR</sequence>
<evidence type="ECO:0000256" key="1">
    <source>
        <dbReference type="SAM" id="Phobius"/>
    </source>
</evidence>
<keyword evidence="1" id="KW-1133">Transmembrane helix</keyword>
<dbReference type="Pfam" id="PF13676">
    <property type="entry name" value="TIR_2"/>
    <property type="match status" value="1"/>
</dbReference>
<evidence type="ECO:0000313" key="4">
    <source>
        <dbReference type="Proteomes" id="UP000198362"/>
    </source>
</evidence>
<evidence type="ECO:0000313" key="3">
    <source>
        <dbReference type="EMBL" id="SNT48938.1"/>
    </source>
</evidence>
<dbReference type="AlphaFoldDB" id="A0A239N430"/>
<dbReference type="RefSeq" id="WP_179266265.1">
    <property type="nucleotide sequence ID" value="NZ_FZPH01000007.1"/>
</dbReference>
<feature type="domain" description="TIR" evidence="2">
    <location>
        <begin position="78"/>
        <end position="202"/>
    </location>
</feature>
<keyword evidence="1" id="KW-0472">Membrane</keyword>
<dbReference type="SUPFAM" id="SSF51004">
    <property type="entry name" value="C-terminal (heme d1) domain of cytochrome cd1-nitrite reductase"/>
    <property type="match status" value="1"/>
</dbReference>
<dbReference type="SUPFAM" id="SSF52200">
    <property type="entry name" value="Toll/Interleukin receptor TIR domain"/>
    <property type="match status" value="1"/>
</dbReference>
<dbReference type="InterPro" id="IPR035897">
    <property type="entry name" value="Toll_tir_struct_dom_sf"/>
</dbReference>
<reference evidence="3 4" key="1">
    <citation type="submission" date="2017-06" db="EMBL/GenBank/DDBJ databases">
        <authorList>
            <person name="Kim H.J."/>
            <person name="Triplett B.A."/>
        </authorList>
    </citation>
    <scope>NUCLEOTIDE SEQUENCE [LARGE SCALE GENOMIC DNA]</scope>
    <source>
        <strain evidence="3 4">CGMCC 4.5593</strain>
    </source>
</reference>
<dbReference type="Gene3D" id="2.130.10.10">
    <property type="entry name" value="YVTN repeat-like/Quinoprotein amine dehydrogenase"/>
    <property type="match status" value="3"/>
</dbReference>
<proteinExistence type="predicted"/>
<keyword evidence="1" id="KW-0812">Transmembrane</keyword>
<organism evidence="3 4">
    <name type="scientific">Asanoa hainanensis</name>
    <dbReference type="NCBI Taxonomy" id="560556"/>
    <lineage>
        <taxon>Bacteria</taxon>
        <taxon>Bacillati</taxon>
        <taxon>Actinomycetota</taxon>
        <taxon>Actinomycetes</taxon>
        <taxon>Micromonosporales</taxon>
        <taxon>Micromonosporaceae</taxon>
        <taxon>Asanoa</taxon>
    </lineage>
</organism>
<dbReference type="InterPro" id="IPR011048">
    <property type="entry name" value="Haem_d1_sf"/>
</dbReference>